<protein>
    <submittedName>
        <fullName evidence="10">CYP4BF1</fullName>
    </submittedName>
</protein>
<dbReference type="InterPro" id="IPR002401">
    <property type="entry name" value="Cyt_P450_E_grp-I"/>
</dbReference>
<keyword evidence="7 9" id="KW-0503">Monooxygenase</keyword>
<dbReference type="PANTHER" id="PTHR24291">
    <property type="entry name" value="CYTOCHROME P450 FAMILY 4"/>
    <property type="match status" value="1"/>
</dbReference>
<evidence type="ECO:0000256" key="5">
    <source>
        <dbReference type="ARBA" id="ARBA00023002"/>
    </source>
</evidence>
<evidence type="ECO:0000256" key="9">
    <source>
        <dbReference type="RuleBase" id="RU000461"/>
    </source>
</evidence>
<dbReference type="InterPro" id="IPR036396">
    <property type="entry name" value="Cyt_P450_sf"/>
</dbReference>
<name>A1BPS2_9CUCU</name>
<keyword evidence="6 8" id="KW-0408">Iron</keyword>
<gene>
    <name evidence="10" type="primary">CYP4BF1</name>
</gene>
<dbReference type="PANTHER" id="PTHR24291:SF128">
    <property type="entry name" value="CYTOCHROME P450"/>
    <property type="match status" value="1"/>
</dbReference>
<evidence type="ECO:0000256" key="1">
    <source>
        <dbReference type="ARBA" id="ARBA00001971"/>
    </source>
</evidence>
<evidence type="ECO:0000256" key="2">
    <source>
        <dbReference type="ARBA" id="ARBA00010617"/>
    </source>
</evidence>
<keyword evidence="4 8" id="KW-0479">Metal-binding</keyword>
<reference evidence="10" key="1">
    <citation type="submission" date="2006-04" db="EMBL/GenBank/DDBJ databases">
        <authorList>
            <person name="Huber D.P.W."/>
            <person name="Erickson M.L."/>
            <person name="Leutenegger C.M."/>
            <person name="Bohlmann J."/>
            <person name="Seybold S.J."/>
        </authorList>
    </citation>
    <scope>NUCLEOTIDE SEQUENCE</scope>
</reference>
<proteinExistence type="evidence at transcript level"/>
<dbReference type="PRINTS" id="PR00385">
    <property type="entry name" value="P450"/>
</dbReference>
<comment type="cofactor">
    <cofactor evidence="1 8">
        <name>heme</name>
        <dbReference type="ChEBI" id="CHEBI:30413"/>
    </cofactor>
</comment>
<dbReference type="PROSITE" id="PS00086">
    <property type="entry name" value="CYTOCHROME_P450"/>
    <property type="match status" value="1"/>
</dbReference>
<dbReference type="Pfam" id="PF00067">
    <property type="entry name" value="p450"/>
    <property type="match status" value="1"/>
</dbReference>
<comment type="similarity">
    <text evidence="2 9">Belongs to the cytochrome P450 family.</text>
</comment>
<dbReference type="AlphaFoldDB" id="A1BPS2"/>
<dbReference type="GO" id="GO:0005506">
    <property type="term" value="F:iron ion binding"/>
    <property type="evidence" value="ECO:0007669"/>
    <property type="project" value="InterPro"/>
</dbReference>
<organism evidence="10">
    <name type="scientific">Ips paraconfusus</name>
    <dbReference type="NCBI Taxonomy" id="89938"/>
    <lineage>
        <taxon>Eukaryota</taxon>
        <taxon>Metazoa</taxon>
        <taxon>Ecdysozoa</taxon>
        <taxon>Arthropoda</taxon>
        <taxon>Hexapoda</taxon>
        <taxon>Insecta</taxon>
        <taxon>Pterygota</taxon>
        <taxon>Neoptera</taxon>
        <taxon>Endopterygota</taxon>
        <taxon>Coleoptera</taxon>
        <taxon>Polyphaga</taxon>
        <taxon>Cucujiformia</taxon>
        <taxon>Curculionidae</taxon>
        <taxon>Scolytinae</taxon>
        <taxon>Ips</taxon>
    </lineage>
</organism>
<dbReference type="EMBL" id="DQ471879">
    <property type="protein sequence ID" value="ABF06549.1"/>
    <property type="molecule type" value="mRNA"/>
</dbReference>
<evidence type="ECO:0000256" key="6">
    <source>
        <dbReference type="ARBA" id="ARBA00023004"/>
    </source>
</evidence>
<dbReference type="GO" id="GO:0004497">
    <property type="term" value="F:monooxygenase activity"/>
    <property type="evidence" value="ECO:0007669"/>
    <property type="project" value="UniProtKB-KW"/>
</dbReference>
<accession>A1BPS2</accession>
<dbReference type="InterPro" id="IPR017972">
    <property type="entry name" value="Cyt_P450_CS"/>
</dbReference>
<keyword evidence="3 8" id="KW-0349">Heme</keyword>
<dbReference type="CDD" id="cd20628">
    <property type="entry name" value="CYP4"/>
    <property type="match status" value="1"/>
</dbReference>
<evidence type="ECO:0000256" key="3">
    <source>
        <dbReference type="ARBA" id="ARBA00022617"/>
    </source>
</evidence>
<evidence type="ECO:0000256" key="7">
    <source>
        <dbReference type="ARBA" id="ARBA00023033"/>
    </source>
</evidence>
<evidence type="ECO:0000313" key="10">
    <source>
        <dbReference type="EMBL" id="ABF06549.1"/>
    </source>
</evidence>
<keyword evidence="5 9" id="KW-0560">Oxidoreductase</keyword>
<dbReference type="GO" id="GO:0016705">
    <property type="term" value="F:oxidoreductase activity, acting on paired donors, with incorporation or reduction of molecular oxygen"/>
    <property type="evidence" value="ECO:0007669"/>
    <property type="project" value="InterPro"/>
</dbReference>
<sequence length="511" mass="59518">MGFWVPVVVLLLFVYATLRIWPWILKRKRLIQMVDRIPGPTAIPILGCAYQFRPKIEDFSYELLEYARLHKDSEVVRFWLGPIPIVCAFGPESVKTVLESNKVITKGDEYDILERWLGTGLLISTGNKWRSRRKMLTMAFHFNVLNGFMDTYDKEARIFLDQIREFADTNEPFDVCPFIKRCALDIICETSMAHKIDAQVDHNHPYVNAVAQMNTLSFLYARSPWFWIKPIWRFFGHEENYERNLKLVTDFTQNVIAERRKELHTAKKTVQENKSGTEEIGGKTRRAFLDLLLSIQDEGKLTDEDIREEVDTFMFEGHDTTSSGMSWTIWCLAHHLDYQNKVIQEIDAVFGNSDRNCTNEDLKELKYLEQCIKEAMRLYPPVPLISRKVEEDFHCAGYDVPRDATILISPLVLHRDPALYENVESYNPENFSPSAIARRHAYSFIPFSAGPRNCIGQKFALMEERTVLSWFFRRYCVRSSEEFLSNIPCAKIILKPSKGVPIKIYRRNAAH</sequence>
<dbReference type="InterPro" id="IPR050196">
    <property type="entry name" value="Cytochrome_P450_Monoox"/>
</dbReference>
<dbReference type="Gene3D" id="1.10.630.10">
    <property type="entry name" value="Cytochrome P450"/>
    <property type="match status" value="1"/>
</dbReference>
<dbReference type="PRINTS" id="PR00463">
    <property type="entry name" value="EP450I"/>
</dbReference>
<feature type="binding site" description="axial binding residue" evidence="8">
    <location>
        <position position="454"/>
    </location>
    <ligand>
        <name>heme</name>
        <dbReference type="ChEBI" id="CHEBI:30413"/>
    </ligand>
    <ligandPart>
        <name>Fe</name>
        <dbReference type="ChEBI" id="CHEBI:18248"/>
    </ligandPart>
</feature>
<dbReference type="InterPro" id="IPR001128">
    <property type="entry name" value="Cyt_P450"/>
</dbReference>
<reference evidence="10" key="2">
    <citation type="journal article" date="2007" name="Insect Mol. Biol.">
        <title>Isolation and extreme sex-specific expression of cytochrome P450 genes in the bark beetle, Ips paraconfusus, following feeding on the phloem of host ponderosa pine, Pinus ponderosa.</title>
        <authorList>
            <person name="Huber D.P."/>
            <person name="Erickson M.L."/>
            <person name="Leutenegger C.M."/>
            <person name="Bohlmann J."/>
            <person name="Seybold S.J."/>
        </authorList>
    </citation>
    <scope>NUCLEOTIDE SEQUENCE</scope>
</reference>
<evidence type="ECO:0000256" key="8">
    <source>
        <dbReference type="PIRSR" id="PIRSR602401-1"/>
    </source>
</evidence>
<dbReference type="GO" id="GO:0020037">
    <property type="term" value="F:heme binding"/>
    <property type="evidence" value="ECO:0007669"/>
    <property type="project" value="InterPro"/>
</dbReference>
<evidence type="ECO:0000256" key="4">
    <source>
        <dbReference type="ARBA" id="ARBA00022723"/>
    </source>
</evidence>
<dbReference type="SUPFAM" id="SSF48264">
    <property type="entry name" value="Cytochrome P450"/>
    <property type="match status" value="1"/>
</dbReference>